<reference evidence="2 3" key="1">
    <citation type="submission" date="2023-11" db="EMBL/GenBank/DDBJ databases">
        <title>Novel species in genus Nocardioides.</title>
        <authorList>
            <person name="Zhou H."/>
        </authorList>
    </citation>
    <scope>NUCLEOTIDE SEQUENCE [LARGE SCALE GENOMIC DNA]</scope>
    <source>
        <strain evidence="2 3">S-58</strain>
    </source>
</reference>
<feature type="transmembrane region" description="Helical" evidence="1">
    <location>
        <begin position="12"/>
        <end position="36"/>
    </location>
</feature>
<comment type="caution">
    <text evidence="2">The sequence shown here is derived from an EMBL/GenBank/DDBJ whole genome shotgun (WGS) entry which is preliminary data.</text>
</comment>
<evidence type="ECO:0000313" key="2">
    <source>
        <dbReference type="EMBL" id="MDZ5662546.1"/>
    </source>
</evidence>
<accession>A0ABU5KCE6</accession>
<evidence type="ECO:0000313" key="3">
    <source>
        <dbReference type="Proteomes" id="UP001291999"/>
    </source>
</evidence>
<keyword evidence="1" id="KW-1133">Transmembrane helix</keyword>
<evidence type="ECO:0008006" key="4">
    <source>
        <dbReference type="Google" id="ProtNLM"/>
    </source>
</evidence>
<keyword evidence="1" id="KW-0812">Transmembrane</keyword>
<evidence type="ECO:0000256" key="1">
    <source>
        <dbReference type="SAM" id="Phobius"/>
    </source>
</evidence>
<proteinExistence type="predicted"/>
<feature type="transmembrane region" description="Helical" evidence="1">
    <location>
        <begin position="42"/>
        <end position="63"/>
    </location>
</feature>
<name>A0ABU5KCE6_9ACTN</name>
<protein>
    <recommendedName>
        <fullName evidence="4">PH domain-containing protein</fullName>
    </recommendedName>
</protein>
<keyword evidence="3" id="KW-1185">Reference proteome</keyword>
<feature type="transmembrane region" description="Helical" evidence="1">
    <location>
        <begin position="120"/>
        <end position="140"/>
    </location>
</feature>
<dbReference type="Proteomes" id="UP001291999">
    <property type="component" value="Unassembled WGS sequence"/>
</dbReference>
<keyword evidence="1" id="KW-0472">Membrane</keyword>
<gene>
    <name evidence="2" type="ORF">SFC79_12300</name>
</gene>
<feature type="transmembrane region" description="Helical" evidence="1">
    <location>
        <begin position="84"/>
        <end position="108"/>
    </location>
</feature>
<dbReference type="EMBL" id="JAXQPW010000004">
    <property type="protein sequence ID" value="MDZ5662546.1"/>
    <property type="molecule type" value="Genomic_DNA"/>
</dbReference>
<organism evidence="2 3">
    <name type="scientific">Nocardioides renjunii</name>
    <dbReference type="NCBI Taxonomy" id="3095075"/>
    <lineage>
        <taxon>Bacteria</taxon>
        <taxon>Bacillati</taxon>
        <taxon>Actinomycetota</taxon>
        <taxon>Actinomycetes</taxon>
        <taxon>Propionibacteriales</taxon>
        <taxon>Nocardioidaceae</taxon>
        <taxon>Nocardioides</taxon>
    </lineage>
</organism>
<sequence>MVTGTARLIPRWYAVTVVTVLTLFTLGLAAATAAFADDLAGRSMWGLVACAALVLVAAVSSLLRPRRRREPEVTADGTRVFRAPALTVWPLVLGWFALLATAAVWGWVALTDFDALESPGFSIVAIVGALASLPDLVRLLTGRLHRWTLELGPEAVTYRGYRTDATVPWKDVKGAAVQERGPAGVRIDLRGGGTDPVVPITAFDVPAEQLVDEIVRARKGARR</sequence>
<dbReference type="RefSeq" id="WP_322424581.1">
    <property type="nucleotide sequence ID" value="NZ_JAXQPW010000004.1"/>
</dbReference>